<name>A0A4R5L703_9BURK</name>
<evidence type="ECO:0000313" key="3">
    <source>
        <dbReference type="Proteomes" id="UP000295606"/>
    </source>
</evidence>
<dbReference type="RefSeq" id="WP_133187975.1">
    <property type="nucleotide sequence ID" value="NZ_SMOD01000037.1"/>
</dbReference>
<feature type="region of interest" description="Disordered" evidence="1">
    <location>
        <begin position="44"/>
        <end position="63"/>
    </location>
</feature>
<evidence type="ECO:0000256" key="1">
    <source>
        <dbReference type="SAM" id="MobiDB-lite"/>
    </source>
</evidence>
<organism evidence="2 3">
    <name type="scientific">Paraburkholderia guartelaensis</name>
    <dbReference type="NCBI Taxonomy" id="2546446"/>
    <lineage>
        <taxon>Bacteria</taxon>
        <taxon>Pseudomonadati</taxon>
        <taxon>Pseudomonadota</taxon>
        <taxon>Betaproteobacteria</taxon>
        <taxon>Burkholderiales</taxon>
        <taxon>Burkholderiaceae</taxon>
        <taxon>Paraburkholderia</taxon>
    </lineage>
</organism>
<dbReference type="OrthoDB" id="9100846at2"/>
<evidence type="ECO:0000313" key="2">
    <source>
        <dbReference type="EMBL" id="TDG03706.1"/>
    </source>
</evidence>
<dbReference type="Proteomes" id="UP000295606">
    <property type="component" value="Unassembled WGS sequence"/>
</dbReference>
<sequence>MGQKFASYDATGAITGYYDDAISAPPAGLQFVKLTADQYRAMLDGQSDGKRPSIDASGNPVLLDPPAPTGDALAELQRAARNAAITATDWIVARHQDELALGGATTLTAEQYATLLAYRKTLRDLPDASSWPDVELPAVPDFVTAM</sequence>
<gene>
    <name evidence="2" type="ORF">E1N52_33555</name>
</gene>
<dbReference type="Pfam" id="PF02413">
    <property type="entry name" value="Caudo_TAP"/>
    <property type="match status" value="1"/>
</dbReference>
<comment type="caution">
    <text evidence="2">The sequence shown here is derived from an EMBL/GenBank/DDBJ whole genome shotgun (WGS) entry which is preliminary data.</text>
</comment>
<dbReference type="AlphaFoldDB" id="A0A4R5L703"/>
<reference evidence="2 3" key="1">
    <citation type="submission" date="2019-03" db="EMBL/GenBank/DDBJ databases">
        <title>Paraburkholderia sp. isolated from native Mimosa gymnas in Guartela State Park, Brazil.</title>
        <authorList>
            <person name="Paulitsch F."/>
            <person name="Hungria M."/>
            <person name="Delamuta J.R.M."/>
            <person name="Ribeiro R.A."/>
            <person name="Dall'Agnol R."/>
            <person name="Silva J.S.B."/>
        </authorList>
    </citation>
    <scope>NUCLEOTIDE SEQUENCE [LARGE SCALE GENOMIC DNA]</scope>
    <source>
        <strain evidence="2 3">CNPSo 3008</strain>
    </source>
</reference>
<protein>
    <submittedName>
        <fullName evidence="2">Phage tail protein</fullName>
    </submittedName>
</protein>
<dbReference type="InterPro" id="IPR003458">
    <property type="entry name" value="Phage_T4_Gp38_tail_assem"/>
</dbReference>
<dbReference type="EMBL" id="SMOD01000037">
    <property type="protein sequence ID" value="TDG03706.1"/>
    <property type="molecule type" value="Genomic_DNA"/>
</dbReference>
<accession>A0A4R5L703</accession>
<proteinExistence type="predicted"/>